<sequence>MRFLVALALVALVGSAVAEEFDVPIEFDYHNAIGIPEAARIKAAEEALDFDGSRIVGGSPASLGQFPYQAGLVITLTNGATSVCGASLLTNTRLSTAAHCWRSTGGSARQFVVVLGSHLLFSGGTRVTTTDVEMHAGYNMWTLVNDVAIIRTGWINYSTAGIGNNQFLSHVNVQVITNAVCANTYGSTTVQASTICVSTVGGRGTCGGDSGGPLVVNNLLIGITSFGHVSGCQRGFPAGFARVTAFASWFQARF</sequence>
<protein>
    <submittedName>
        <fullName evidence="1">Uncharacterized protein</fullName>
    </submittedName>
</protein>
<keyword evidence="2" id="KW-1185">Reference proteome</keyword>
<evidence type="ECO:0000313" key="2">
    <source>
        <dbReference type="Proteomes" id="UP001064048"/>
    </source>
</evidence>
<dbReference type="EMBL" id="CM046123">
    <property type="protein sequence ID" value="KAI8439084.1"/>
    <property type="molecule type" value="Genomic_DNA"/>
</dbReference>
<accession>A0ACC0KRE0</accession>
<comment type="caution">
    <text evidence="1">The sequence shown here is derived from an EMBL/GenBank/DDBJ whole genome shotgun (WGS) entry which is preliminary data.</text>
</comment>
<organism evidence="1 2">
    <name type="scientific">Choristoneura fumiferana</name>
    <name type="common">Spruce budworm moth</name>
    <name type="synonym">Archips fumiferana</name>
    <dbReference type="NCBI Taxonomy" id="7141"/>
    <lineage>
        <taxon>Eukaryota</taxon>
        <taxon>Metazoa</taxon>
        <taxon>Ecdysozoa</taxon>
        <taxon>Arthropoda</taxon>
        <taxon>Hexapoda</taxon>
        <taxon>Insecta</taxon>
        <taxon>Pterygota</taxon>
        <taxon>Neoptera</taxon>
        <taxon>Endopterygota</taxon>
        <taxon>Lepidoptera</taxon>
        <taxon>Glossata</taxon>
        <taxon>Ditrysia</taxon>
        <taxon>Tortricoidea</taxon>
        <taxon>Tortricidae</taxon>
        <taxon>Tortricinae</taxon>
        <taxon>Choristoneura</taxon>
    </lineage>
</organism>
<name>A0ACC0KRE0_CHOFU</name>
<evidence type="ECO:0000313" key="1">
    <source>
        <dbReference type="EMBL" id="KAI8439084.1"/>
    </source>
</evidence>
<reference evidence="1 2" key="1">
    <citation type="journal article" date="2022" name="Genome Biol. Evol.">
        <title>The Spruce Budworm Genome: Reconstructing the Evolutionary History of Antifreeze Proteins.</title>
        <authorList>
            <person name="Beliveau C."/>
            <person name="Gagne P."/>
            <person name="Picq S."/>
            <person name="Vernygora O."/>
            <person name="Keeling C.I."/>
            <person name="Pinkney K."/>
            <person name="Doucet D."/>
            <person name="Wen F."/>
            <person name="Johnston J.S."/>
            <person name="Maaroufi H."/>
            <person name="Boyle B."/>
            <person name="Laroche J."/>
            <person name="Dewar K."/>
            <person name="Juretic N."/>
            <person name="Blackburn G."/>
            <person name="Nisole A."/>
            <person name="Brunet B."/>
            <person name="Brandao M."/>
            <person name="Lumley L."/>
            <person name="Duan J."/>
            <person name="Quan G."/>
            <person name="Lucarotti C.J."/>
            <person name="Roe A.D."/>
            <person name="Sperling F.A.H."/>
            <person name="Levesque R.C."/>
            <person name="Cusson M."/>
        </authorList>
    </citation>
    <scope>NUCLEOTIDE SEQUENCE [LARGE SCALE GENOMIC DNA]</scope>
    <source>
        <strain evidence="1">Glfc:IPQL:Cfum</strain>
    </source>
</reference>
<gene>
    <name evidence="1" type="ORF">MSG28_012948</name>
</gene>
<dbReference type="Proteomes" id="UP001064048">
    <property type="component" value="Chromosome 23"/>
</dbReference>
<proteinExistence type="predicted"/>